<feature type="transmembrane region" description="Helical" evidence="1">
    <location>
        <begin position="151"/>
        <end position="173"/>
    </location>
</feature>
<keyword evidence="1" id="KW-0472">Membrane</keyword>
<evidence type="ECO:0008006" key="4">
    <source>
        <dbReference type="Google" id="ProtNLM"/>
    </source>
</evidence>
<proteinExistence type="predicted"/>
<protein>
    <recommendedName>
        <fullName evidence="4">Transmembrane protein</fullName>
    </recommendedName>
</protein>
<comment type="caution">
    <text evidence="2">The sequence shown here is derived from an EMBL/GenBank/DDBJ whole genome shotgun (WGS) entry which is preliminary data.</text>
</comment>
<evidence type="ECO:0000313" key="3">
    <source>
        <dbReference type="Proteomes" id="UP000187203"/>
    </source>
</evidence>
<accession>A0A1R3G3Y6</accession>
<keyword evidence="3" id="KW-1185">Reference proteome</keyword>
<dbReference type="EMBL" id="AWUE01023765">
    <property type="protein sequence ID" value="OMO52784.1"/>
    <property type="molecule type" value="Genomic_DNA"/>
</dbReference>
<organism evidence="2 3">
    <name type="scientific">Corchorus olitorius</name>
    <dbReference type="NCBI Taxonomy" id="93759"/>
    <lineage>
        <taxon>Eukaryota</taxon>
        <taxon>Viridiplantae</taxon>
        <taxon>Streptophyta</taxon>
        <taxon>Embryophyta</taxon>
        <taxon>Tracheophyta</taxon>
        <taxon>Spermatophyta</taxon>
        <taxon>Magnoliopsida</taxon>
        <taxon>eudicotyledons</taxon>
        <taxon>Gunneridae</taxon>
        <taxon>Pentapetalae</taxon>
        <taxon>rosids</taxon>
        <taxon>malvids</taxon>
        <taxon>Malvales</taxon>
        <taxon>Malvaceae</taxon>
        <taxon>Grewioideae</taxon>
        <taxon>Apeibeae</taxon>
        <taxon>Corchorus</taxon>
    </lineage>
</organism>
<evidence type="ECO:0000313" key="2">
    <source>
        <dbReference type="EMBL" id="OMO52784.1"/>
    </source>
</evidence>
<feature type="transmembrane region" description="Helical" evidence="1">
    <location>
        <begin position="180"/>
        <end position="200"/>
    </location>
</feature>
<name>A0A1R3G3Y6_9ROSI</name>
<keyword evidence="1" id="KW-1133">Transmembrane helix</keyword>
<feature type="transmembrane region" description="Helical" evidence="1">
    <location>
        <begin position="240"/>
        <end position="257"/>
    </location>
</feature>
<feature type="transmembrane region" description="Helical" evidence="1">
    <location>
        <begin position="92"/>
        <end position="112"/>
    </location>
</feature>
<feature type="transmembrane region" description="Helical" evidence="1">
    <location>
        <begin position="269"/>
        <end position="292"/>
    </location>
</feature>
<reference evidence="3" key="1">
    <citation type="submission" date="2013-09" db="EMBL/GenBank/DDBJ databases">
        <title>Corchorus olitorius genome sequencing.</title>
        <authorList>
            <person name="Alam M."/>
            <person name="Haque M.S."/>
            <person name="Islam M.S."/>
            <person name="Emdad E.M."/>
            <person name="Islam M.M."/>
            <person name="Ahmed B."/>
            <person name="Halim A."/>
            <person name="Hossen Q.M.M."/>
            <person name="Hossain M.Z."/>
            <person name="Ahmed R."/>
            <person name="Khan M.M."/>
            <person name="Islam R."/>
            <person name="Rashid M.M."/>
            <person name="Khan S.A."/>
            <person name="Rahman M.S."/>
            <person name="Alam M."/>
            <person name="Yahiya A.S."/>
            <person name="Khan M.S."/>
            <person name="Azam M.S."/>
            <person name="Haque T."/>
            <person name="Lashkar M.Z.H."/>
            <person name="Akhand A.I."/>
            <person name="Morshed G."/>
            <person name="Roy S."/>
            <person name="Uddin K.S."/>
            <person name="Rabeya T."/>
            <person name="Hossain A.S."/>
            <person name="Chowdhury A."/>
            <person name="Snigdha A.R."/>
            <person name="Mortoza M.S."/>
            <person name="Matin S.A."/>
            <person name="Hoque S.M.E."/>
            <person name="Islam M.K."/>
            <person name="Roy D.K."/>
            <person name="Haider R."/>
            <person name="Moosa M.M."/>
            <person name="Elias S.M."/>
            <person name="Hasan A.M."/>
            <person name="Jahan S."/>
            <person name="Shafiuddin M."/>
            <person name="Mahmood N."/>
            <person name="Shommy N.S."/>
        </authorList>
    </citation>
    <scope>NUCLEOTIDE SEQUENCE [LARGE SCALE GENOMIC DNA]</scope>
    <source>
        <strain evidence="3">cv. O-4</strain>
    </source>
</reference>
<feature type="transmembrane region" description="Helical" evidence="1">
    <location>
        <begin position="206"/>
        <end position="228"/>
    </location>
</feature>
<dbReference type="PANTHER" id="PTHR36714">
    <property type="entry name" value="T23E23.1"/>
    <property type="match status" value="1"/>
</dbReference>
<keyword evidence="1" id="KW-0812">Transmembrane</keyword>
<evidence type="ECO:0000256" key="1">
    <source>
        <dbReference type="SAM" id="Phobius"/>
    </source>
</evidence>
<dbReference type="Proteomes" id="UP000187203">
    <property type="component" value="Unassembled WGS sequence"/>
</dbReference>
<dbReference type="PANTHER" id="PTHR36714:SF7">
    <property type="entry name" value="TRANSMEMBRANE PROTEIN"/>
    <property type="match status" value="1"/>
</dbReference>
<feature type="transmembrane region" description="Helical" evidence="1">
    <location>
        <begin position="30"/>
        <end position="50"/>
    </location>
</feature>
<dbReference type="AlphaFoldDB" id="A0A1R3G3Y6"/>
<gene>
    <name evidence="2" type="ORF">COLO4_36979</name>
</gene>
<dbReference type="OrthoDB" id="1095660at2759"/>
<sequence length="336" mass="39022">MEMVTGKKKLGMFEILKEAILIPCKNINFIFFQVITSFSLFCILVYYEILLQRTLFETSMILTQHPGDFHCCWPIPSDHITKKLNWEYTQKLIQLSLLYLLPLHLLELYSALMTVDLASKLYGKQESLTLKEMIQKPIQKERLTGTFITSLYVLFLSTCTLLGLIWLVMNYFVFLRNYPVFDVFFAVIIGAAFVVLLTKYLEWTAMWNLCIVISVLEGIYGHEALALSAYYKRGSERRRLVLMLVFFVWGNGLRLPCLYSRCFEGGNGIIAQVSLFCIGNVIKWIACMLYFYDCKDRIAEKNDCKEQIAEKNYCKERIVEDKADEEKGERDESAGK</sequence>